<feature type="compositionally biased region" description="Low complexity" evidence="1">
    <location>
        <begin position="394"/>
        <end position="407"/>
    </location>
</feature>
<name>A0A8H3GP80_9AGAM</name>
<feature type="compositionally biased region" description="Polar residues" evidence="1">
    <location>
        <begin position="474"/>
        <end position="487"/>
    </location>
</feature>
<proteinExistence type="predicted"/>
<accession>A0A8H3GP80</accession>
<feature type="region of interest" description="Disordered" evidence="1">
    <location>
        <begin position="394"/>
        <end position="436"/>
    </location>
</feature>
<organism evidence="2 3">
    <name type="scientific">Rhizoctonia solani</name>
    <dbReference type="NCBI Taxonomy" id="456999"/>
    <lineage>
        <taxon>Eukaryota</taxon>
        <taxon>Fungi</taxon>
        <taxon>Dikarya</taxon>
        <taxon>Basidiomycota</taxon>
        <taxon>Agaricomycotina</taxon>
        <taxon>Agaricomycetes</taxon>
        <taxon>Cantharellales</taxon>
        <taxon>Ceratobasidiaceae</taxon>
        <taxon>Rhizoctonia</taxon>
    </lineage>
</organism>
<feature type="region of interest" description="Disordered" evidence="1">
    <location>
        <begin position="1"/>
        <end position="20"/>
    </location>
</feature>
<feature type="region of interest" description="Disordered" evidence="1">
    <location>
        <begin position="474"/>
        <end position="523"/>
    </location>
</feature>
<gene>
    <name evidence="2" type="ORF">RDB_LOCUS95975</name>
</gene>
<reference evidence="2" key="1">
    <citation type="submission" date="2021-01" db="EMBL/GenBank/DDBJ databases">
        <authorList>
            <person name="Kaushik A."/>
        </authorList>
    </citation>
    <scope>NUCLEOTIDE SEQUENCE</scope>
    <source>
        <strain evidence="2">AG2-2IIIB</strain>
    </source>
</reference>
<dbReference type="EMBL" id="CAJMWT010003006">
    <property type="protein sequence ID" value="CAE6460600.1"/>
    <property type="molecule type" value="Genomic_DNA"/>
</dbReference>
<evidence type="ECO:0000313" key="3">
    <source>
        <dbReference type="Proteomes" id="UP000663843"/>
    </source>
</evidence>
<dbReference type="Proteomes" id="UP000663843">
    <property type="component" value="Unassembled WGS sequence"/>
</dbReference>
<evidence type="ECO:0000313" key="2">
    <source>
        <dbReference type="EMBL" id="CAE6460600.1"/>
    </source>
</evidence>
<evidence type="ECO:0000256" key="1">
    <source>
        <dbReference type="SAM" id="MobiDB-lite"/>
    </source>
</evidence>
<dbReference type="AlphaFoldDB" id="A0A8H3GP80"/>
<comment type="caution">
    <text evidence="2">The sequence shown here is derived from an EMBL/GenBank/DDBJ whole genome shotgun (WGS) entry which is preliminary data.</text>
</comment>
<protein>
    <submittedName>
        <fullName evidence="2">Uncharacterized protein</fullName>
    </submittedName>
</protein>
<sequence length="523" mass="57576">MSWLRKKKPHPGDGDFPSVPKHYCENDGKKVLTKSVKLAPVLEWSRGSTVVWGIDIGPRVTTVSFAYLLPGQGVEVHNIVYWPKVFPLRESDNPGESLHEVKDKKTFKIRETYESIGFVSHPAWSPEKTANYVHILGSASCPSAFRVRTELPFIEVANERHKYIDLVEHLLKHALSVYGAVIKPGQPRWPRASDVVVSLPSGISKSAEISVMDALSSMLIFDYLKTIRGGTSTPASRQANELFMVVDWDLTTGDMICVSYKVRPLPCGHVAFDTWQRSYSQSNPVIKKREVSADGKEGVRFANVLHWIAQQKHATQKIIIRAYNPFKKSEGLLDSFHKTLTELGLQVGVRLVDPAAETGGLSAVLWRIAHIIASSNPWNGENVQLVRDAAAAPSLETTSSPSTPAPSDSEFCRSARSRMTPSPHTERGSRPVSRVEPPAIFISPPLSWPPLPTSLPTTPVSNNYPLNGKTEAMQTMEDTAGPSSIPGSPQDEATDPTALPPAYINDDDAQPYGHLPEKIKTTE</sequence>